<comment type="similarity">
    <text evidence="1">Belongs to the myoviridae tail sheath protein family.</text>
</comment>
<evidence type="ECO:0000313" key="4">
    <source>
        <dbReference type="EMBL" id="RQY80466.1"/>
    </source>
</evidence>
<accession>A0ABX9YDM4</accession>
<feature type="region of interest" description="Disordered" evidence="2">
    <location>
        <begin position="1"/>
        <end position="28"/>
    </location>
</feature>
<name>A0ABX9YDM4_9BURK</name>
<evidence type="ECO:0000256" key="2">
    <source>
        <dbReference type="SAM" id="MobiDB-lite"/>
    </source>
</evidence>
<feature type="domain" description="Tail sheath protein C-terminal" evidence="3">
    <location>
        <begin position="344"/>
        <end position="450"/>
    </location>
</feature>
<keyword evidence="5" id="KW-1185">Reference proteome</keyword>
<proteinExistence type="inferred from homology"/>
<evidence type="ECO:0000313" key="5">
    <source>
        <dbReference type="Proteomes" id="UP000281098"/>
    </source>
</evidence>
<dbReference type="PANTHER" id="PTHR35861">
    <property type="match status" value="1"/>
</dbReference>
<reference evidence="4 5" key="1">
    <citation type="submission" date="2018-08" db="EMBL/GenBank/DDBJ databases">
        <title>Comparative analysis of Burkholderia isolates from Puerto Rico.</title>
        <authorList>
            <person name="Hall C."/>
            <person name="Sahl J."/>
            <person name="Wagner D."/>
        </authorList>
    </citation>
    <scope>NUCLEOTIDE SEQUENCE [LARGE SCALE GENOMIC DNA]</scope>
    <source>
        <strain evidence="4 5">Bp8966</strain>
    </source>
</reference>
<dbReference type="InterPro" id="IPR052042">
    <property type="entry name" value="Tail_sheath_structural"/>
</dbReference>
<gene>
    <name evidence="4" type="ORF">DF017_34055</name>
</gene>
<dbReference type="Proteomes" id="UP000281098">
    <property type="component" value="Unassembled WGS sequence"/>
</dbReference>
<dbReference type="Gene3D" id="3.40.50.11780">
    <property type="match status" value="1"/>
</dbReference>
<dbReference type="PANTHER" id="PTHR35861:SF1">
    <property type="entry name" value="PHAGE TAIL SHEATH PROTEIN"/>
    <property type="match status" value="1"/>
</dbReference>
<feature type="compositionally biased region" description="Basic residues" evidence="2">
    <location>
        <begin position="1"/>
        <end position="12"/>
    </location>
</feature>
<evidence type="ECO:0000259" key="3">
    <source>
        <dbReference type="Pfam" id="PF17482"/>
    </source>
</evidence>
<protein>
    <submittedName>
        <fullName evidence="4">Phage tail sheath family protein</fullName>
    </submittedName>
</protein>
<evidence type="ECO:0000256" key="1">
    <source>
        <dbReference type="ARBA" id="ARBA00008005"/>
    </source>
</evidence>
<sequence>MSWPAARHRVNVRRPTQDEMNEENGTMSSLDGWLAPGVRLTSQMDETGVDDAVQPSAVPVFIGWSESSASDDEPLGLIQCDASWVLSRPPGVYFDALRQYFDNGGERCYLLRLAPFPLTDGISLRALQAWWSQQLDKWLAPLLNEPSITLVAAPQLVGYIELAEKLAEDIADIGKPGDRGTAIAGALIAAWRSLLSAVTASRPDLFFVLDAPGDPAVAKTCIGALRGEQSLGELGQHAALYGPHLMTDYRADEGSDGQQGTLDGYRIVPPCGAVLGVMARTDAEAGVWKAPANETLLHVLKPEYRETQTSGWFDVSQVTINLIRSFPGRGTRIWGCRTLAGTAGTPFRYVQIRRMVTWIEANLREVCRFAVFEPNHEITWFQLRGLCTAWLRRVWLDGGLAGTDEASAYTVQVGLDESMTQADIDAGRLIVKIGVAVLHAAEFIEVNLVLKQGHAALEGAALAEDELA</sequence>
<organism evidence="4 5">
    <name type="scientific">Burkholderia stagnalis</name>
    <dbReference type="NCBI Taxonomy" id="1503054"/>
    <lineage>
        <taxon>Bacteria</taxon>
        <taxon>Pseudomonadati</taxon>
        <taxon>Pseudomonadota</taxon>
        <taxon>Betaproteobacteria</taxon>
        <taxon>Burkholderiales</taxon>
        <taxon>Burkholderiaceae</taxon>
        <taxon>Burkholderia</taxon>
        <taxon>Burkholderia cepacia complex</taxon>
    </lineage>
</organism>
<dbReference type="InterPro" id="IPR020287">
    <property type="entry name" value="Tail_sheath_C"/>
</dbReference>
<dbReference type="Pfam" id="PF17482">
    <property type="entry name" value="Phage_sheath_1C"/>
    <property type="match status" value="1"/>
</dbReference>
<dbReference type="EMBL" id="QTPM01000078">
    <property type="protein sequence ID" value="RQY80466.1"/>
    <property type="molecule type" value="Genomic_DNA"/>
</dbReference>
<comment type="caution">
    <text evidence="4">The sequence shown here is derived from an EMBL/GenBank/DDBJ whole genome shotgun (WGS) entry which is preliminary data.</text>
</comment>